<dbReference type="GO" id="GO:0003700">
    <property type="term" value="F:DNA-binding transcription factor activity"/>
    <property type="evidence" value="ECO:0007669"/>
    <property type="project" value="TreeGrafter"/>
</dbReference>
<evidence type="ECO:0000313" key="6">
    <source>
        <dbReference type="EMBL" id="ATA18482.1"/>
    </source>
</evidence>
<organism evidence="6 7">
    <name type="scientific">Gibbsiella quercinecans</name>
    <dbReference type="NCBI Taxonomy" id="929813"/>
    <lineage>
        <taxon>Bacteria</taxon>
        <taxon>Pseudomonadati</taxon>
        <taxon>Pseudomonadota</taxon>
        <taxon>Gammaproteobacteria</taxon>
        <taxon>Enterobacterales</taxon>
        <taxon>Yersiniaceae</taxon>
        <taxon>Gibbsiella</taxon>
    </lineage>
</organism>
<dbReference type="PROSITE" id="PS51078">
    <property type="entry name" value="ICLR_ED"/>
    <property type="match status" value="1"/>
</dbReference>
<dbReference type="EMBL" id="CP014136">
    <property type="protein sequence ID" value="ATA18482.1"/>
    <property type="molecule type" value="Genomic_DNA"/>
</dbReference>
<dbReference type="KEGG" id="gqu:AWC35_03490"/>
<dbReference type="RefSeq" id="WP_165907019.1">
    <property type="nucleotide sequence ID" value="NZ_CP014136.1"/>
</dbReference>
<evidence type="ECO:0000256" key="3">
    <source>
        <dbReference type="ARBA" id="ARBA00023163"/>
    </source>
</evidence>
<dbReference type="Proteomes" id="UP000217182">
    <property type="component" value="Chromosome"/>
</dbReference>
<keyword evidence="1" id="KW-0805">Transcription regulation</keyword>
<protein>
    <recommendedName>
        <fullName evidence="8">IclR family transcriptional regulator</fullName>
    </recommendedName>
</protein>
<dbReference type="InterPro" id="IPR036388">
    <property type="entry name" value="WH-like_DNA-bd_sf"/>
</dbReference>
<proteinExistence type="predicted"/>
<evidence type="ECO:0000256" key="2">
    <source>
        <dbReference type="ARBA" id="ARBA00023125"/>
    </source>
</evidence>
<dbReference type="InterPro" id="IPR014757">
    <property type="entry name" value="Tscrpt_reg_IclR_C"/>
</dbReference>
<name>A0A250AXP8_9GAMM</name>
<keyword evidence="3" id="KW-0804">Transcription</keyword>
<dbReference type="GO" id="GO:0045892">
    <property type="term" value="P:negative regulation of DNA-templated transcription"/>
    <property type="evidence" value="ECO:0007669"/>
    <property type="project" value="TreeGrafter"/>
</dbReference>
<dbReference type="PANTHER" id="PTHR30136">
    <property type="entry name" value="HELIX-TURN-HELIX TRANSCRIPTIONAL REGULATOR, ICLR FAMILY"/>
    <property type="match status" value="1"/>
</dbReference>
<dbReference type="InterPro" id="IPR011991">
    <property type="entry name" value="ArsR-like_HTH"/>
</dbReference>
<keyword evidence="2" id="KW-0238">DNA-binding</keyword>
<feature type="domain" description="HTH iclR-type" evidence="4">
    <location>
        <begin position="7"/>
        <end position="67"/>
    </location>
</feature>
<dbReference type="CDD" id="cd00090">
    <property type="entry name" value="HTH_ARSR"/>
    <property type="match status" value="1"/>
</dbReference>
<reference evidence="6 7" key="1">
    <citation type="submission" date="2016-01" db="EMBL/GenBank/DDBJ databases">
        <authorList>
            <person name="Oliw E.H."/>
        </authorList>
    </citation>
    <scope>NUCLEOTIDE SEQUENCE [LARGE SCALE GENOMIC DNA]</scope>
    <source>
        <strain evidence="6 7">FRB97</strain>
    </source>
</reference>
<dbReference type="SUPFAM" id="SSF55781">
    <property type="entry name" value="GAF domain-like"/>
    <property type="match status" value="1"/>
</dbReference>
<evidence type="ECO:0000259" key="5">
    <source>
        <dbReference type="PROSITE" id="PS51078"/>
    </source>
</evidence>
<sequence>MKKQQNIQVISRAIGILRVLGHEGISLGEVARLTGLPRSTVQRIVDTLATDNLVEAGECGVRLGWGINELAKRNYSSVAARLRYPLEILFELTRETVDIATHHGHEVIFLDRIICDQAVRVVPLHDRPRPLYAMANGKAMLSMMADEEIKGLLHAGMAPMTEHTIVSPQKLLRQISEVRETGFAFDLEEHAEGVCGVSITLPIPQQPPHALSVMLPSYRFKTRLAVMQDALKQVRQECVKIFSA</sequence>
<dbReference type="SMART" id="SM00346">
    <property type="entry name" value="HTH_ICLR"/>
    <property type="match status" value="1"/>
</dbReference>
<evidence type="ECO:0000259" key="4">
    <source>
        <dbReference type="PROSITE" id="PS51077"/>
    </source>
</evidence>
<dbReference type="GO" id="GO:0003677">
    <property type="term" value="F:DNA binding"/>
    <property type="evidence" value="ECO:0007669"/>
    <property type="project" value="UniProtKB-KW"/>
</dbReference>
<dbReference type="InterPro" id="IPR029016">
    <property type="entry name" value="GAF-like_dom_sf"/>
</dbReference>
<evidence type="ECO:0000256" key="1">
    <source>
        <dbReference type="ARBA" id="ARBA00023015"/>
    </source>
</evidence>
<evidence type="ECO:0008006" key="8">
    <source>
        <dbReference type="Google" id="ProtNLM"/>
    </source>
</evidence>
<dbReference type="PROSITE" id="PS51077">
    <property type="entry name" value="HTH_ICLR"/>
    <property type="match status" value="1"/>
</dbReference>
<dbReference type="Pfam" id="PF09339">
    <property type="entry name" value="HTH_IclR"/>
    <property type="match status" value="1"/>
</dbReference>
<dbReference type="InterPro" id="IPR036390">
    <property type="entry name" value="WH_DNA-bd_sf"/>
</dbReference>
<keyword evidence="7" id="KW-1185">Reference proteome</keyword>
<dbReference type="InterPro" id="IPR050707">
    <property type="entry name" value="HTH_MetabolicPath_Reg"/>
</dbReference>
<gene>
    <name evidence="6" type="ORF">AWC35_03490</name>
</gene>
<dbReference type="PANTHER" id="PTHR30136:SF35">
    <property type="entry name" value="HTH-TYPE TRANSCRIPTIONAL REGULATOR RV1719"/>
    <property type="match status" value="1"/>
</dbReference>
<dbReference type="SUPFAM" id="SSF46785">
    <property type="entry name" value="Winged helix' DNA-binding domain"/>
    <property type="match status" value="1"/>
</dbReference>
<dbReference type="InterPro" id="IPR005471">
    <property type="entry name" value="Tscrpt_reg_IclR_N"/>
</dbReference>
<dbReference type="Pfam" id="PF01614">
    <property type="entry name" value="IclR_C"/>
    <property type="match status" value="1"/>
</dbReference>
<dbReference type="Gene3D" id="1.10.10.10">
    <property type="entry name" value="Winged helix-like DNA-binding domain superfamily/Winged helix DNA-binding domain"/>
    <property type="match status" value="1"/>
</dbReference>
<dbReference type="Gene3D" id="3.30.450.40">
    <property type="match status" value="1"/>
</dbReference>
<evidence type="ECO:0000313" key="7">
    <source>
        <dbReference type="Proteomes" id="UP000217182"/>
    </source>
</evidence>
<accession>A0A250AXP8</accession>
<feature type="domain" description="IclR-ED" evidence="5">
    <location>
        <begin position="66"/>
        <end position="244"/>
    </location>
</feature>
<dbReference type="AlphaFoldDB" id="A0A250AXP8"/>